<reference evidence="1 2" key="1">
    <citation type="submission" date="2020-08" db="EMBL/GenBank/DDBJ databases">
        <title>Genome public.</title>
        <authorList>
            <person name="Liu C."/>
            <person name="Sun Q."/>
        </authorList>
    </citation>
    <scope>NUCLEOTIDE SEQUENCE [LARGE SCALE GENOMIC DNA]</scope>
    <source>
        <strain evidence="1 2">NSJ-27</strain>
    </source>
</reference>
<dbReference type="RefSeq" id="WP_186995983.1">
    <property type="nucleotide sequence ID" value="NZ_JACOQK010000001.1"/>
</dbReference>
<comment type="caution">
    <text evidence="1">The sequence shown here is derived from an EMBL/GenBank/DDBJ whole genome shotgun (WGS) entry which is preliminary data.</text>
</comment>
<dbReference type="EMBL" id="JACOQK010000001">
    <property type="protein sequence ID" value="MBC5786751.1"/>
    <property type="molecule type" value="Genomic_DNA"/>
</dbReference>
<evidence type="ECO:0000313" key="2">
    <source>
        <dbReference type="Proteomes" id="UP000649151"/>
    </source>
</evidence>
<proteinExistence type="predicted"/>
<keyword evidence="2" id="KW-1185">Reference proteome</keyword>
<sequence length="46" mass="5408">MKQPTILCGNDKNKKFVAIYLIFQLLKQADEKQLKQLYVFTKSFLA</sequence>
<accession>A0ABR7INP8</accession>
<gene>
    <name evidence="1" type="ORF">H8Z77_01775</name>
</gene>
<organism evidence="1 2">
    <name type="scientific">Clostridium facile</name>
    <dbReference type="NCBI Taxonomy" id="2763035"/>
    <lineage>
        <taxon>Bacteria</taxon>
        <taxon>Bacillati</taxon>
        <taxon>Bacillota</taxon>
        <taxon>Clostridia</taxon>
        <taxon>Eubacteriales</taxon>
        <taxon>Clostridiaceae</taxon>
        <taxon>Clostridium</taxon>
    </lineage>
</organism>
<dbReference type="Proteomes" id="UP000649151">
    <property type="component" value="Unassembled WGS sequence"/>
</dbReference>
<protein>
    <submittedName>
        <fullName evidence="1">Uncharacterized protein</fullName>
    </submittedName>
</protein>
<evidence type="ECO:0000313" key="1">
    <source>
        <dbReference type="EMBL" id="MBC5786751.1"/>
    </source>
</evidence>
<name>A0ABR7INP8_9CLOT</name>